<dbReference type="EMBL" id="ML986656">
    <property type="protein sequence ID" value="KAF2261490.1"/>
    <property type="molecule type" value="Genomic_DNA"/>
</dbReference>
<gene>
    <name evidence="3" type="ORF">CC78DRAFT_348248</name>
</gene>
<keyword evidence="1" id="KW-1133">Transmembrane helix</keyword>
<dbReference type="InterPro" id="IPR005302">
    <property type="entry name" value="MoCF_Sase_C"/>
</dbReference>
<keyword evidence="1" id="KW-0812">Transmembrane</keyword>
<dbReference type="SUPFAM" id="SSF50800">
    <property type="entry name" value="PK beta-barrel domain-like"/>
    <property type="match status" value="1"/>
</dbReference>
<dbReference type="Proteomes" id="UP000800093">
    <property type="component" value="Unassembled WGS sequence"/>
</dbReference>
<accession>A0A9P4K7G2</accession>
<sequence length="448" mass="50110">MPSNALDTLVDAIQKMLNDFSFKLPPLTIAVTILALLLSFILILIFALTRRGKPPTPPPGCQKLGLQGQSNLADQYSKKYSQGSDPSASNPWKVKAIFIYPVKSCTGVELANSDVIRTGLKYDRQFTFGQCVTGLPTLQGKVESEWKFVTQRTFPRLAKVETEIWVPDPDAPGYSPVAEYVQSEGCLVVRFPFSPDAEFSLEGLKAYGKILAAKLQGRPEPMVEFKIPFNPPKDRIKKMKYGSEKLSIWKDTPVALNMASEIPSEVLEKLRYTLGVTNPLTLFRIDTKKYREVFKNAPKKKDVGFQTIVGMQDSYPMHIVNLASVHHVASSLPKGYKKSLNVLRYRPNLIITGPPAFDEDSWKRAKTRDGEYHISCHTTRCKLPNVNPETGIADRNEPETTMRGYRVIDQGSSSPCLGMQIIPLVEGEVRVGDEVQVLERGEHFFLKG</sequence>
<dbReference type="GO" id="GO:0030170">
    <property type="term" value="F:pyridoxal phosphate binding"/>
    <property type="evidence" value="ECO:0007669"/>
    <property type="project" value="InterPro"/>
</dbReference>
<evidence type="ECO:0000256" key="1">
    <source>
        <dbReference type="SAM" id="Phobius"/>
    </source>
</evidence>
<reference evidence="4" key="1">
    <citation type="journal article" date="2020" name="Stud. Mycol.">
        <title>101 Dothideomycetes genomes: A test case for predicting lifestyles and emergence of pathogens.</title>
        <authorList>
            <person name="Haridas S."/>
            <person name="Albert R."/>
            <person name="Binder M."/>
            <person name="Bloem J."/>
            <person name="LaButti K."/>
            <person name="Salamov A."/>
            <person name="Andreopoulos B."/>
            <person name="Baker S."/>
            <person name="Barry K."/>
            <person name="Bills G."/>
            <person name="Bluhm B."/>
            <person name="Cannon C."/>
            <person name="Castanera R."/>
            <person name="Culley D."/>
            <person name="Daum C."/>
            <person name="Ezra D."/>
            <person name="Gonzalez J."/>
            <person name="Henrissat B."/>
            <person name="Kuo A."/>
            <person name="Liang C."/>
            <person name="Lipzen A."/>
            <person name="Lutzoni F."/>
            <person name="Magnuson J."/>
            <person name="Mondo S."/>
            <person name="Nolan M."/>
            <person name="Ohm R."/>
            <person name="Pangilinan J."/>
            <person name="Park H.-J."/>
            <person name="Ramirez L."/>
            <person name="Alfaro M."/>
            <person name="Sun H."/>
            <person name="Tritt A."/>
            <person name="Yoshinaga Y."/>
            <person name="Zwiers L.-H."/>
            <person name="Turgeon B."/>
            <person name="Goodwin S."/>
            <person name="Spatafora J."/>
            <person name="Crous P."/>
            <person name="Grigoriev I."/>
        </authorList>
    </citation>
    <scope>NUCLEOTIDE SEQUENCE [LARGE SCALE GENOMIC DNA]</scope>
    <source>
        <strain evidence="4">CBS 304.66</strain>
    </source>
</reference>
<organism evidence="3 4">
    <name type="scientific">Lojkania enalia</name>
    <dbReference type="NCBI Taxonomy" id="147567"/>
    <lineage>
        <taxon>Eukaryota</taxon>
        <taxon>Fungi</taxon>
        <taxon>Dikarya</taxon>
        <taxon>Ascomycota</taxon>
        <taxon>Pezizomycotina</taxon>
        <taxon>Dothideomycetes</taxon>
        <taxon>Pleosporomycetidae</taxon>
        <taxon>Pleosporales</taxon>
        <taxon>Pleosporales incertae sedis</taxon>
        <taxon>Lojkania</taxon>
    </lineage>
</organism>
<evidence type="ECO:0000313" key="3">
    <source>
        <dbReference type="EMBL" id="KAF2261490.1"/>
    </source>
</evidence>
<dbReference type="AlphaFoldDB" id="A0A9P4K7G2"/>
<comment type="caution">
    <text evidence="3">The sequence shown here is derived from an EMBL/GenBank/DDBJ whole genome shotgun (WGS) entry which is preliminary data.</text>
</comment>
<dbReference type="InterPro" id="IPR011037">
    <property type="entry name" value="Pyrv_Knase-like_insert_dom_sf"/>
</dbReference>
<dbReference type="GO" id="GO:0030151">
    <property type="term" value="F:molybdenum ion binding"/>
    <property type="evidence" value="ECO:0007669"/>
    <property type="project" value="InterPro"/>
</dbReference>
<dbReference type="PROSITE" id="PS51340">
    <property type="entry name" value="MOSC"/>
    <property type="match status" value="1"/>
</dbReference>
<dbReference type="PANTHER" id="PTHR14237:SF23">
    <property type="entry name" value="MOSC DOMAIN PROTEIN (AFU_ORTHOLOGUE AFUA_7G05900)"/>
    <property type="match status" value="1"/>
</dbReference>
<dbReference type="OrthoDB" id="17255at2759"/>
<name>A0A9P4K7G2_9PLEO</name>
<evidence type="ECO:0000313" key="4">
    <source>
        <dbReference type="Proteomes" id="UP000800093"/>
    </source>
</evidence>
<keyword evidence="4" id="KW-1185">Reference proteome</keyword>
<keyword evidence="1" id="KW-0472">Membrane</keyword>
<dbReference type="GO" id="GO:0003824">
    <property type="term" value="F:catalytic activity"/>
    <property type="evidence" value="ECO:0007669"/>
    <property type="project" value="InterPro"/>
</dbReference>
<dbReference type="InterPro" id="IPR005303">
    <property type="entry name" value="MOCOS_middle"/>
</dbReference>
<proteinExistence type="predicted"/>
<dbReference type="PANTHER" id="PTHR14237">
    <property type="entry name" value="MOLYBDOPTERIN COFACTOR SULFURASE MOSC"/>
    <property type="match status" value="1"/>
</dbReference>
<dbReference type="Pfam" id="PF03473">
    <property type="entry name" value="MOSC"/>
    <property type="match status" value="1"/>
</dbReference>
<dbReference type="Pfam" id="PF03476">
    <property type="entry name" value="MOSC_N"/>
    <property type="match status" value="1"/>
</dbReference>
<protein>
    <recommendedName>
        <fullName evidence="2">MOSC domain-containing protein</fullName>
    </recommendedName>
</protein>
<feature type="transmembrane region" description="Helical" evidence="1">
    <location>
        <begin position="27"/>
        <end position="48"/>
    </location>
</feature>
<evidence type="ECO:0000259" key="2">
    <source>
        <dbReference type="PROSITE" id="PS51340"/>
    </source>
</evidence>
<feature type="domain" description="MOSC" evidence="2">
    <location>
        <begin position="260"/>
        <end position="438"/>
    </location>
</feature>